<protein>
    <recommendedName>
        <fullName evidence="12">Chromodomain-helicase-DNA-binding protein 1</fullName>
    </recommendedName>
    <alternativeName>
        <fullName evidence="13">ATP-dependent helicase CHD1</fullName>
    </alternativeName>
</protein>
<feature type="region of interest" description="Disordered" evidence="14">
    <location>
        <begin position="1386"/>
        <end position="1451"/>
    </location>
</feature>
<feature type="compositionally biased region" description="Basic and acidic residues" evidence="14">
    <location>
        <begin position="1254"/>
        <end position="1267"/>
    </location>
</feature>
<feature type="region of interest" description="Disordered" evidence="14">
    <location>
        <begin position="1"/>
        <end position="177"/>
    </location>
</feature>
<dbReference type="PROSITE" id="PS51194">
    <property type="entry name" value="HELICASE_CTER"/>
    <property type="match status" value="1"/>
</dbReference>
<dbReference type="Pfam" id="PF13907">
    <property type="entry name" value="CHD1-like_C"/>
    <property type="match status" value="1"/>
</dbReference>
<evidence type="ECO:0000256" key="8">
    <source>
        <dbReference type="ARBA" id="ARBA00023125"/>
    </source>
</evidence>
<feature type="compositionally biased region" description="Basic and acidic residues" evidence="14">
    <location>
        <begin position="12"/>
        <end position="28"/>
    </location>
</feature>
<dbReference type="SUPFAM" id="SSF54160">
    <property type="entry name" value="Chromo domain-like"/>
    <property type="match status" value="2"/>
</dbReference>
<dbReference type="GO" id="GO:0005634">
    <property type="term" value="C:nucleus"/>
    <property type="evidence" value="ECO:0007669"/>
    <property type="project" value="UniProtKB-SubCell"/>
</dbReference>
<evidence type="ECO:0000259" key="15">
    <source>
        <dbReference type="PROSITE" id="PS50013"/>
    </source>
</evidence>
<evidence type="ECO:0000256" key="1">
    <source>
        <dbReference type="ARBA" id="ARBA00004123"/>
    </source>
</evidence>
<feature type="compositionally biased region" description="Basic and acidic residues" evidence="14">
    <location>
        <begin position="1221"/>
        <end position="1235"/>
    </location>
</feature>
<evidence type="ECO:0000256" key="5">
    <source>
        <dbReference type="ARBA" id="ARBA00022801"/>
    </source>
</evidence>
<feature type="compositionally biased region" description="Acidic residues" evidence="14">
    <location>
        <begin position="58"/>
        <end position="73"/>
    </location>
</feature>
<feature type="domain" description="Helicase ATP-binding" evidence="16">
    <location>
        <begin position="417"/>
        <end position="587"/>
    </location>
</feature>
<dbReference type="SMART" id="SM00487">
    <property type="entry name" value="DEXDc"/>
    <property type="match status" value="1"/>
</dbReference>
<dbReference type="FunFam" id="2.40.50.40:FF:000014">
    <property type="entry name" value="Chromodomain-helicase-DNA-binding protein 2 isoform 1"/>
    <property type="match status" value="1"/>
</dbReference>
<dbReference type="InterPro" id="IPR002464">
    <property type="entry name" value="DNA/RNA_helicase_DEAH_CS"/>
</dbReference>
<dbReference type="InterPro" id="IPR000953">
    <property type="entry name" value="Chromo/chromo_shadow_dom"/>
</dbReference>
<dbReference type="GO" id="GO:0003682">
    <property type="term" value="F:chromatin binding"/>
    <property type="evidence" value="ECO:0007669"/>
    <property type="project" value="TreeGrafter"/>
</dbReference>
<keyword evidence="8" id="KW-0238">DNA-binding</keyword>
<feature type="compositionally biased region" description="Basic residues" evidence="14">
    <location>
        <begin position="1388"/>
        <end position="1399"/>
    </location>
</feature>
<dbReference type="CDD" id="cd17993">
    <property type="entry name" value="DEXHc_CHD1_2"/>
    <property type="match status" value="1"/>
</dbReference>
<dbReference type="InterPro" id="IPR025260">
    <property type="entry name" value="CHD1-like_C"/>
</dbReference>
<dbReference type="SMART" id="SM01176">
    <property type="entry name" value="DUF4208"/>
    <property type="match status" value="1"/>
</dbReference>
<dbReference type="Pfam" id="PF23588">
    <property type="entry name" value="HTH_CHD1_Hrp3"/>
    <property type="match status" value="1"/>
</dbReference>
<keyword evidence="9" id="KW-0804">Transcription</keyword>
<dbReference type="InterPro" id="IPR023780">
    <property type="entry name" value="Chromo_domain"/>
</dbReference>
<dbReference type="InterPro" id="IPR040793">
    <property type="entry name" value="CDH1_2_SANT_HL1"/>
</dbReference>
<reference evidence="18" key="2">
    <citation type="submission" date="2022-06" db="UniProtKB">
        <authorList>
            <consortium name="EnsemblMetazoa"/>
        </authorList>
    </citation>
    <scope>IDENTIFICATION</scope>
    <source>
        <strain evidence="18">DF5081</strain>
    </source>
</reference>
<feature type="compositionally biased region" description="Acidic residues" evidence="14">
    <location>
        <begin position="29"/>
        <end position="40"/>
    </location>
</feature>
<feature type="compositionally biased region" description="Basic and acidic residues" evidence="14">
    <location>
        <begin position="84"/>
        <end position="99"/>
    </location>
</feature>
<dbReference type="PANTHER" id="PTHR45623:SF14">
    <property type="entry name" value="CHROMODOMAIN-HELICASE-DNA-BINDING PROTEIN 1"/>
    <property type="match status" value="1"/>
</dbReference>
<dbReference type="FunFam" id="3.40.50.300:FF:000130">
    <property type="entry name" value="Chromodomain-helicase-DNA-binding protein 2 isoform 1"/>
    <property type="match status" value="1"/>
</dbReference>
<accession>A0A8R1DYQ7</accession>
<dbReference type="GO" id="GO:0034728">
    <property type="term" value="P:nucleosome organization"/>
    <property type="evidence" value="ECO:0007669"/>
    <property type="project" value="TreeGrafter"/>
</dbReference>
<dbReference type="InterPro" id="IPR049730">
    <property type="entry name" value="SNF2/RAD54-like_C"/>
</dbReference>
<dbReference type="GO" id="GO:0042393">
    <property type="term" value="F:histone binding"/>
    <property type="evidence" value="ECO:0007669"/>
    <property type="project" value="TreeGrafter"/>
</dbReference>
<keyword evidence="4" id="KW-0547">Nucleotide-binding</keyword>
<dbReference type="Proteomes" id="UP000005237">
    <property type="component" value="Unassembled WGS sequence"/>
</dbReference>
<dbReference type="EnsemblMetazoa" id="CJA14097.1">
    <property type="protein sequence ID" value="CJA14097.1"/>
    <property type="gene ID" value="WBGene00133301"/>
</dbReference>
<evidence type="ECO:0000256" key="10">
    <source>
        <dbReference type="ARBA" id="ARBA00023242"/>
    </source>
</evidence>
<evidence type="ECO:0000256" key="2">
    <source>
        <dbReference type="ARBA" id="ARBA00007025"/>
    </source>
</evidence>
<comment type="similarity">
    <text evidence="2">Belongs to the SNF2/RAD54 helicase family.</text>
</comment>
<dbReference type="InterPro" id="IPR000330">
    <property type="entry name" value="SNF2_N"/>
</dbReference>
<dbReference type="Pfam" id="PF18375">
    <property type="entry name" value="CDH1_2_SANT_HL1"/>
    <property type="match status" value="1"/>
</dbReference>
<comment type="subcellular location">
    <subcellularLocation>
        <location evidence="1">Nucleus</location>
    </subcellularLocation>
</comment>
<evidence type="ECO:0000256" key="9">
    <source>
        <dbReference type="ARBA" id="ARBA00023163"/>
    </source>
</evidence>
<dbReference type="SMART" id="SM00490">
    <property type="entry name" value="HELICc"/>
    <property type="match status" value="1"/>
</dbReference>
<dbReference type="InterPro" id="IPR016197">
    <property type="entry name" value="Chromo-like_dom_sf"/>
</dbReference>
<dbReference type="PANTHER" id="PTHR45623">
    <property type="entry name" value="CHROMODOMAIN-HELICASE-DNA-BINDING PROTEIN 3-RELATED-RELATED"/>
    <property type="match status" value="1"/>
</dbReference>
<feature type="compositionally biased region" description="Low complexity" evidence="14">
    <location>
        <begin position="1"/>
        <end position="10"/>
    </location>
</feature>
<dbReference type="CDD" id="cd18659">
    <property type="entry name" value="CD2_tandem"/>
    <property type="match status" value="1"/>
</dbReference>
<evidence type="ECO:0000256" key="12">
    <source>
        <dbReference type="ARBA" id="ARBA00074667"/>
    </source>
</evidence>
<dbReference type="Gene3D" id="2.40.50.40">
    <property type="match status" value="2"/>
</dbReference>
<evidence type="ECO:0000256" key="6">
    <source>
        <dbReference type="ARBA" id="ARBA00022840"/>
    </source>
</evidence>
<dbReference type="CDD" id="cd18793">
    <property type="entry name" value="SF2_C_SNF"/>
    <property type="match status" value="1"/>
</dbReference>
<feature type="region of interest" description="Disordered" evidence="14">
    <location>
        <begin position="980"/>
        <end position="1017"/>
    </location>
</feature>
<evidence type="ECO:0000256" key="3">
    <source>
        <dbReference type="ARBA" id="ARBA00022737"/>
    </source>
</evidence>
<dbReference type="InterPro" id="IPR038718">
    <property type="entry name" value="SNF2-like_sf"/>
</dbReference>
<dbReference type="GO" id="GO:0003677">
    <property type="term" value="F:DNA binding"/>
    <property type="evidence" value="ECO:0007669"/>
    <property type="project" value="UniProtKB-KW"/>
</dbReference>
<dbReference type="Pfam" id="PF00385">
    <property type="entry name" value="Chromo"/>
    <property type="match status" value="2"/>
</dbReference>
<dbReference type="PROSITE" id="PS50013">
    <property type="entry name" value="CHROMO_2"/>
    <property type="match status" value="2"/>
</dbReference>
<dbReference type="InterPro" id="IPR014001">
    <property type="entry name" value="Helicase_ATP-bd"/>
</dbReference>
<dbReference type="Pfam" id="PF00176">
    <property type="entry name" value="SNF2-rel_dom"/>
    <property type="match status" value="1"/>
</dbReference>
<evidence type="ECO:0000259" key="16">
    <source>
        <dbReference type="PROSITE" id="PS51192"/>
    </source>
</evidence>
<dbReference type="SUPFAM" id="SSF52540">
    <property type="entry name" value="P-loop containing nucleoside triphosphate hydrolases"/>
    <property type="match status" value="2"/>
</dbReference>
<keyword evidence="10" id="KW-0539">Nucleus</keyword>
<name>A0A8R1DYQ7_CAEJA</name>
<feature type="compositionally biased region" description="Basic and acidic residues" evidence="14">
    <location>
        <begin position="107"/>
        <end position="120"/>
    </location>
</feature>
<feature type="domain" description="Chromo" evidence="15">
    <location>
        <begin position="198"/>
        <end position="287"/>
    </location>
</feature>
<evidence type="ECO:0000313" key="18">
    <source>
        <dbReference type="EnsemblMetazoa" id="CJA14097.1"/>
    </source>
</evidence>
<keyword evidence="7" id="KW-0805">Transcription regulation</keyword>
<feature type="compositionally biased region" description="Basic residues" evidence="14">
    <location>
        <begin position="1415"/>
        <end position="1426"/>
    </location>
</feature>
<dbReference type="GO" id="GO:0005524">
    <property type="term" value="F:ATP binding"/>
    <property type="evidence" value="ECO:0007669"/>
    <property type="project" value="UniProtKB-KW"/>
</dbReference>
<dbReference type="PROSITE" id="PS51192">
    <property type="entry name" value="HELICASE_ATP_BIND_1"/>
    <property type="match status" value="1"/>
</dbReference>
<dbReference type="PROSITE" id="PS00690">
    <property type="entry name" value="DEAH_ATP_HELICASE"/>
    <property type="match status" value="1"/>
</dbReference>
<feature type="region of interest" description="Disordered" evidence="14">
    <location>
        <begin position="1221"/>
        <end position="1268"/>
    </location>
</feature>
<feature type="compositionally biased region" description="Basic and acidic residues" evidence="14">
    <location>
        <begin position="1400"/>
        <end position="1414"/>
    </location>
</feature>
<dbReference type="CDD" id="cd18666">
    <property type="entry name" value="CD1_tandem_CHD1-2_like"/>
    <property type="match status" value="1"/>
</dbReference>
<dbReference type="SMART" id="SM00298">
    <property type="entry name" value="CHROMO"/>
    <property type="match status" value="2"/>
</dbReference>
<dbReference type="Pfam" id="PF00271">
    <property type="entry name" value="Helicase_C"/>
    <property type="match status" value="1"/>
</dbReference>
<dbReference type="InterPro" id="IPR023779">
    <property type="entry name" value="Chromodomain_CS"/>
</dbReference>
<evidence type="ECO:0000259" key="17">
    <source>
        <dbReference type="PROSITE" id="PS51194"/>
    </source>
</evidence>
<keyword evidence="6" id="KW-0067">ATP-binding</keyword>
<feature type="domain" description="Chromo" evidence="15">
    <location>
        <begin position="312"/>
        <end position="353"/>
    </location>
</feature>
<keyword evidence="5" id="KW-0378">Hydrolase</keyword>
<dbReference type="InterPro" id="IPR027417">
    <property type="entry name" value="P-loop_NTPase"/>
</dbReference>
<evidence type="ECO:0000256" key="7">
    <source>
        <dbReference type="ARBA" id="ARBA00023015"/>
    </source>
</evidence>
<reference evidence="19" key="1">
    <citation type="submission" date="2010-08" db="EMBL/GenBank/DDBJ databases">
        <authorList>
            <consortium name="Caenorhabditis japonica Sequencing Consortium"/>
            <person name="Wilson R.K."/>
        </authorList>
    </citation>
    <scope>NUCLEOTIDE SEQUENCE [LARGE SCALE GENOMIC DNA]</scope>
    <source>
        <strain evidence="19">DF5081</strain>
    </source>
</reference>
<proteinExistence type="inferred from homology"/>
<comment type="catalytic activity">
    <reaction evidence="11">
        <text>ATP + H2O = ADP + phosphate + H(+)</text>
        <dbReference type="Rhea" id="RHEA:13065"/>
        <dbReference type="ChEBI" id="CHEBI:15377"/>
        <dbReference type="ChEBI" id="CHEBI:15378"/>
        <dbReference type="ChEBI" id="CHEBI:30616"/>
        <dbReference type="ChEBI" id="CHEBI:43474"/>
        <dbReference type="ChEBI" id="CHEBI:456216"/>
    </reaction>
</comment>
<feature type="compositionally biased region" description="Basic residues" evidence="14">
    <location>
        <begin position="143"/>
        <end position="159"/>
    </location>
</feature>
<dbReference type="Gene3D" id="3.40.50.300">
    <property type="entry name" value="P-loop containing nucleotide triphosphate hydrolases"/>
    <property type="match status" value="1"/>
</dbReference>
<feature type="domain" description="Helicase C-terminal" evidence="17">
    <location>
        <begin position="714"/>
        <end position="865"/>
    </location>
</feature>
<evidence type="ECO:0000256" key="4">
    <source>
        <dbReference type="ARBA" id="ARBA00022741"/>
    </source>
</evidence>
<feature type="compositionally biased region" description="Basic residues" evidence="14">
    <location>
        <begin position="1440"/>
        <end position="1451"/>
    </location>
</feature>
<sequence length="1451" mass="167408">MSSESESSSGSDDDHPVEKPVRQEKSDSSEDSSEEKEDSEFETKVSEEANSPDSSSEQSDDSEEEEESSEPDEVVSKKKSNNRGMDDKTRKLLEEENYFRRSKRAKRADTSEDNSEKSESSDDDWEDRKKSKRSAVVKNSAQNKKKKAAASAAARRKSTKGNVDYTEKNSDDDIDDDDVLEWDEAPEAAPEVPAVLSENVEKIIKSRKGIVGATGSATTFYNMLEKGDPNENAGEKTEQQFLVKWTGWSHLHNTWESENSLTLMNAKGIKKLQNYIKKQNEVELWKRYADKEYIEFYECEQQMAEELCEEYKKVERVVAHQTSRDRALDGSMATEYLVKWTGLPYSDCTWEDEKMVPSEFVKAYHHRIENLKCPNKNSTVLRKRPKFERLETMPEFLKNTPDAKLRDYQLDGLNFMISAWCKGNSSILADEMGLGKTIQSISFLSSLFHLYDLAGPYLVVVPLSTMAAWQKEFGQWAPDMNLVVYMGDVVSRDVIRQYEWSVGGTKKMKVNAILTTYEILLKDKAFLSSVDWAAMLVDEAHRLKNEESLLYKCLMQFRFNHKLLITGTPLQNSMRELWALLHFIMPEKFDRWEDFEMYNERNHKDITALHKKLHPFLLRRVKKDVEKSLPPKTEQILRVDMTAHQKQFYKWILTKNYRELSKGVKGSINGFINLVMELKKCCNHASLIRQYDHIYDDAQGRLQQLLKSSGKLILLDKLLCRLKEKGHRVLIFSQMVMMLDVLQEYLQLRRFPSQRLDGSMRADLRKQALDHYNAPGSTDFAFLLSTRAGGLGINLATADTVIIFDSDWNPQNDLQAMSRAHRIGQTKTVSIYRLVTKGSVEEEIVERAKRKLVLDHLVIQRMDTTGKTVLSKSATATGSVPFDKQELSAILKFGAAELFKEKEGEEKEPEVDIDRILMGAETREADDDMLKENELLSSFKYATFAFDEEKDIAAATDEWTSIIPEEDRNRILEEERMKELSEMNLAPRQRAKPMPLVEDVDDEEEDDDDEGGGKKKKKKAFANFAIPEIKRFIKAFRKFAVPIERLEEIAQDAELEEHSTEEMRKLVESFSDACKKASDEFDSAEKNGAGAEGGAEKKDPERKMKFAQCDVNLKQIERSHTELKPLHDALKSSTKASAFKPPMSAKAQKGWDVEWKWVDDGALLWGVWKYGYGSWEAIKMDPSLGLADKIFIKDKTKKPQGKNLQQRVDYLLRLMKKDDKGKTVEKKERKRKAEETPVGPEKKKKHKNNVNNQDGEKKKKDKEKDSKNSTLKDQLALVTIDKSLYGGALEDSSAKPFLECVKLCMPVHKYMKKLKEAQEAKNQADEAKYLIRLGDSFLTALEALLSKKPKTNIRKWYNFLWIFLCKFTLREPGELADRYRNLTSDKQKNHHHHHHHHHQSKDERSKDHKDQKDHHKDKHRSEKRKGHGEGTSKDHQRGQHRDHHKDKHRRH</sequence>
<dbReference type="InterPro" id="IPR001650">
    <property type="entry name" value="Helicase_C-like"/>
</dbReference>
<keyword evidence="19" id="KW-1185">Reference proteome</keyword>
<dbReference type="GO" id="GO:0000785">
    <property type="term" value="C:chromatin"/>
    <property type="evidence" value="ECO:0007669"/>
    <property type="project" value="TreeGrafter"/>
</dbReference>
<organism evidence="18 19">
    <name type="scientific">Caenorhabditis japonica</name>
    <dbReference type="NCBI Taxonomy" id="281687"/>
    <lineage>
        <taxon>Eukaryota</taxon>
        <taxon>Metazoa</taxon>
        <taxon>Ecdysozoa</taxon>
        <taxon>Nematoda</taxon>
        <taxon>Chromadorea</taxon>
        <taxon>Rhabditida</taxon>
        <taxon>Rhabditina</taxon>
        <taxon>Rhabditomorpha</taxon>
        <taxon>Rhabditoidea</taxon>
        <taxon>Rhabditidae</taxon>
        <taxon>Peloderinae</taxon>
        <taxon>Caenorhabditis</taxon>
    </lineage>
</organism>
<evidence type="ECO:0000256" key="13">
    <source>
        <dbReference type="ARBA" id="ARBA00076717"/>
    </source>
</evidence>
<dbReference type="Gene3D" id="1.10.10.60">
    <property type="entry name" value="Homeodomain-like"/>
    <property type="match status" value="1"/>
</dbReference>
<feature type="compositionally biased region" description="Basic and acidic residues" evidence="14">
    <location>
        <begin position="1427"/>
        <end position="1439"/>
    </location>
</feature>
<evidence type="ECO:0000256" key="14">
    <source>
        <dbReference type="SAM" id="MobiDB-lite"/>
    </source>
</evidence>
<evidence type="ECO:0000313" key="19">
    <source>
        <dbReference type="Proteomes" id="UP000005237"/>
    </source>
</evidence>
<dbReference type="PROSITE" id="PS00598">
    <property type="entry name" value="CHROMO_1"/>
    <property type="match status" value="2"/>
</dbReference>
<keyword evidence="3" id="KW-0677">Repeat</keyword>
<dbReference type="InterPro" id="IPR056302">
    <property type="entry name" value="CHD1-2/Hrp3_HTH"/>
</dbReference>
<feature type="region of interest" description="Disordered" evidence="14">
    <location>
        <begin position="1081"/>
        <end position="1100"/>
    </location>
</feature>
<dbReference type="GO" id="GO:0016887">
    <property type="term" value="F:ATP hydrolysis activity"/>
    <property type="evidence" value="ECO:0007669"/>
    <property type="project" value="TreeGrafter"/>
</dbReference>
<dbReference type="GO" id="GO:0140658">
    <property type="term" value="F:ATP-dependent chromatin remodeler activity"/>
    <property type="evidence" value="ECO:0007669"/>
    <property type="project" value="TreeGrafter"/>
</dbReference>
<evidence type="ECO:0000256" key="11">
    <source>
        <dbReference type="ARBA" id="ARBA00049360"/>
    </source>
</evidence>
<feature type="compositionally biased region" description="Acidic residues" evidence="14">
    <location>
        <begin position="998"/>
        <end position="1010"/>
    </location>
</feature>
<dbReference type="FunFam" id="3.40.50.10810:FF:000007">
    <property type="entry name" value="Chromodomain-helicase-DNA-binding protein 2 isoform 1"/>
    <property type="match status" value="1"/>
</dbReference>
<dbReference type="Gene3D" id="3.40.50.10810">
    <property type="entry name" value="Tandem AAA-ATPase domain"/>
    <property type="match status" value="1"/>
</dbReference>